<reference evidence="2" key="2">
    <citation type="submission" date="2020-08" db="EMBL/GenBank/DDBJ databases">
        <title>The Agave Microbiome: Exploring the role of microbial communities in plant adaptations to desert environments.</title>
        <authorList>
            <person name="Partida-Martinez L.P."/>
        </authorList>
    </citation>
    <scope>NUCLEOTIDE SEQUENCE [LARGE SCALE GENOMIC DNA]</scope>
    <source>
        <strain evidence="2">AT2.8</strain>
    </source>
</reference>
<proteinExistence type="predicted"/>
<dbReference type="EMBL" id="JACCBX010000022">
    <property type="protein sequence ID" value="NYE09490.1"/>
    <property type="molecule type" value="Genomic_DNA"/>
</dbReference>
<reference evidence="2" key="1">
    <citation type="submission" date="2020-07" db="EMBL/GenBank/DDBJ databases">
        <authorList>
            <person name="Partida-Martinez L."/>
            <person name="Huntemann M."/>
            <person name="Clum A."/>
            <person name="Wang J."/>
            <person name="Palaniappan K."/>
            <person name="Ritter S."/>
            <person name="Chen I.-M."/>
            <person name="Stamatis D."/>
            <person name="Reddy T."/>
            <person name="O'Malley R."/>
            <person name="Daum C."/>
            <person name="Shapiro N."/>
            <person name="Ivanova N."/>
            <person name="Kyrpides N."/>
            <person name="Woyke T."/>
        </authorList>
    </citation>
    <scope>NUCLEOTIDE SEQUENCE [LARGE SCALE GENOMIC DNA]</scope>
    <source>
        <strain evidence="2">AT2.8</strain>
    </source>
</reference>
<dbReference type="AlphaFoldDB" id="A0A852TKF1"/>
<sequence>MPAVLVELSLAAKRDRMEGGNPGDDKFEIQLP</sequence>
<evidence type="ECO:0000313" key="2">
    <source>
        <dbReference type="Proteomes" id="UP000548423"/>
    </source>
</evidence>
<accession>A0A852TKF1</accession>
<comment type="caution">
    <text evidence="1">The sequence shown here is derived from an EMBL/GenBank/DDBJ whole genome shotgun (WGS) entry which is preliminary data.</text>
</comment>
<organism evidence="1 2">
    <name type="scientific">Neobacillus niacini</name>
    <dbReference type="NCBI Taxonomy" id="86668"/>
    <lineage>
        <taxon>Bacteria</taxon>
        <taxon>Bacillati</taxon>
        <taxon>Bacillota</taxon>
        <taxon>Bacilli</taxon>
        <taxon>Bacillales</taxon>
        <taxon>Bacillaceae</taxon>
        <taxon>Neobacillus</taxon>
    </lineage>
</organism>
<gene>
    <name evidence="1" type="ORF">F4694_006369</name>
</gene>
<protein>
    <submittedName>
        <fullName evidence="1">Uncharacterized protein</fullName>
    </submittedName>
</protein>
<name>A0A852TKF1_9BACI</name>
<evidence type="ECO:0000313" key="1">
    <source>
        <dbReference type="EMBL" id="NYE09490.1"/>
    </source>
</evidence>
<dbReference type="Proteomes" id="UP000548423">
    <property type="component" value="Unassembled WGS sequence"/>
</dbReference>